<dbReference type="InterPro" id="IPR037191">
    <property type="entry name" value="VPS9_dom_sf"/>
</dbReference>
<protein>
    <recommendedName>
        <fullName evidence="2">VPS9 domain-containing protein</fullName>
    </recommendedName>
</protein>
<dbReference type="SUPFAM" id="SSF109993">
    <property type="entry name" value="VPS9 domain"/>
    <property type="match status" value="1"/>
</dbReference>
<dbReference type="EMBL" id="JBAHYK010000528">
    <property type="protein sequence ID" value="KAL0573221.1"/>
    <property type="molecule type" value="Genomic_DNA"/>
</dbReference>
<organism evidence="3 4">
    <name type="scientific">Marasmius crinis-equi</name>
    <dbReference type="NCBI Taxonomy" id="585013"/>
    <lineage>
        <taxon>Eukaryota</taxon>
        <taxon>Fungi</taxon>
        <taxon>Dikarya</taxon>
        <taxon>Basidiomycota</taxon>
        <taxon>Agaricomycotina</taxon>
        <taxon>Agaricomycetes</taxon>
        <taxon>Agaricomycetidae</taxon>
        <taxon>Agaricales</taxon>
        <taxon>Marasmiineae</taxon>
        <taxon>Marasmiaceae</taxon>
        <taxon>Marasmius</taxon>
    </lineage>
</organism>
<feature type="compositionally biased region" description="Basic and acidic residues" evidence="1">
    <location>
        <begin position="590"/>
        <end position="599"/>
    </location>
</feature>
<feature type="compositionally biased region" description="Polar residues" evidence="1">
    <location>
        <begin position="837"/>
        <end position="846"/>
    </location>
</feature>
<dbReference type="PANTHER" id="PTHR23101:SF25">
    <property type="entry name" value="GTPASE-ACTIVATING PROTEIN AND VPS9 DOMAIN-CONTAINING PROTEIN 1"/>
    <property type="match status" value="1"/>
</dbReference>
<dbReference type="Proteomes" id="UP001465976">
    <property type="component" value="Unassembled WGS sequence"/>
</dbReference>
<reference evidence="3 4" key="1">
    <citation type="submission" date="2024-02" db="EMBL/GenBank/DDBJ databases">
        <title>A draft genome for the cacao thread blight pathogen Marasmius crinis-equi.</title>
        <authorList>
            <person name="Cohen S.P."/>
            <person name="Baruah I.K."/>
            <person name="Amoako-Attah I."/>
            <person name="Bukari Y."/>
            <person name="Meinhardt L.W."/>
            <person name="Bailey B.A."/>
        </authorList>
    </citation>
    <scope>NUCLEOTIDE SEQUENCE [LARGE SCALE GENOMIC DNA]</scope>
    <source>
        <strain evidence="3 4">GH-76</strain>
    </source>
</reference>
<accession>A0ABR3FD58</accession>
<dbReference type="PANTHER" id="PTHR23101">
    <property type="entry name" value="RAB GDP/GTP EXCHANGE FACTOR"/>
    <property type="match status" value="1"/>
</dbReference>
<feature type="compositionally biased region" description="Low complexity" evidence="1">
    <location>
        <begin position="109"/>
        <end position="130"/>
    </location>
</feature>
<feature type="region of interest" description="Disordered" evidence="1">
    <location>
        <begin position="348"/>
        <end position="422"/>
    </location>
</feature>
<proteinExistence type="predicted"/>
<dbReference type="InterPro" id="IPR045046">
    <property type="entry name" value="Vps9-like"/>
</dbReference>
<evidence type="ECO:0000259" key="2">
    <source>
        <dbReference type="PROSITE" id="PS51205"/>
    </source>
</evidence>
<dbReference type="InterPro" id="IPR003123">
    <property type="entry name" value="VPS9"/>
</dbReference>
<feature type="compositionally biased region" description="Basic and acidic residues" evidence="1">
    <location>
        <begin position="784"/>
        <end position="793"/>
    </location>
</feature>
<feature type="region of interest" description="Disordered" evidence="1">
    <location>
        <begin position="96"/>
        <end position="130"/>
    </location>
</feature>
<feature type="compositionally biased region" description="Low complexity" evidence="1">
    <location>
        <begin position="379"/>
        <end position="393"/>
    </location>
</feature>
<feature type="region of interest" description="Disordered" evidence="1">
    <location>
        <begin position="808"/>
        <end position="857"/>
    </location>
</feature>
<feature type="region of interest" description="Disordered" evidence="1">
    <location>
        <begin position="784"/>
        <end position="803"/>
    </location>
</feature>
<name>A0ABR3FD58_9AGAR</name>
<feature type="compositionally biased region" description="Low complexity" evidence="1">
    <location>
        <begin position="610"/>
        <end position="619"/>
    </location>
</feature>
<feature type="region of interest" description="Disordered" evidence="1">
    <location>
        <begin position="1080"/>
        <end position="1254"/>
    </location>
</feature>
<dbReference type="Pfam" id="PF02204">
    <property type="entry name" value="VPS9"/>
    <property type="match status" value="1"/>
</dbReference>
<dbReference type="PROSITE" id="PS51205">
    <property type="entry name" value="VPS9"/>
    <property type="match status" value="1"/>
</dbReference>
<feature type="compositionally biased region" description="Acidic residues" evidence="1">
    <location>
        <begin position="1105"/>
        <end position="1143"/>
    </location>
</feature>
<evidence type="ECO:0000313" key="3">
    <source>
        <dbReference type="EMBL" id="KAL0573221.1"/>
    </source>
</evidence>
<sequence>MSKTTGNGNRDFPATSIGRSSGSRFLTSLSPSNSPGTQPSLSRTSSRESLNIAHVHPLLSTSPTSGVSPSSSTTNLNATAWDNGFSSGASGGTTTLGYVPYTPRHRPPSSHLSQTHSSTSTSPSPSVLVTPATPAAHLQNVVNRSTGAAGPTHVGDATSKLQLMNLKSAAQGLGLDNGSIGWAIVERLVGIVGSVDDREEEEWREIWSALHNGKATLLLPLDPLSSLGAHISISRHEKDRDRPRGSVINSQFISPSFVKNHVLFCDPADKKEKGSTQVVTLSGLKGFVSSPNPATQSASIIFDSTLHPSTKAFKEISQPSTRAAAFASLTPLTFSSSSSVRYPTYTLPTHTDTFTLPPQSPYFPIDPNKKKPPLPPRRPGTAAAASTPRPSTPSGGGRLAGLLSTSPASTDGLVAPSGSRPPSILSVSDKASIEEDSGVAPLSPSSLTVPAYAISTSIHLHEVLRGLWTGCVGDVKDGLASPSSTEEFATAIKTPSLVVDRVVEFMDQEGVFPVLRIPARADADAGGSMRPMRGRRNSERDRYDVNGYGGETWRDIEQVAERWQLFYVDLEDEVRAAPQKKGKSKSKSKPVKEKEHQEEPAVEESEKESLVSGSVSVSGSERDGDEDEKKRLSSQDAEEKEEEEEKRVREILERVEKVACAACGIYGRLFPQPSVQCTPQPDVHPEDEATDSAHDEALASRIAALNLVDLGLGDMDIEPPSSKEHENALLAVLGECGGTLSILEDAHSPKDKAAVFVKAHRVLVDGLGKLPEAVHMKSEDEIVLERSDKKENEADSSAQRPTLLGGEEVASPQAENETAPVLPSPPAITESEKEPPSTDTNTSPATAGQKLEPSKSQQALSLDTLFPLLILSVVRANPPRLISHLLYTQRFRNRSFGGEEAYCLVNLMAVAEFIGALDPTTIASNRLGIMSTPGSGPIPIPAPNSRPGSRLSMIAQVPLPITPAGSVASTSALSSASFTLRHRVEQQVDALSNSANKVLTGVSGVVDTSFGIFKNFTLPTLKVGSQADLTADPGGEGVVPPWNESRQTLVRRDTGGFSIRGLKLPGLGGGVVGGKAREEEMISVSRPGSVKSRKSTGSKIAVSDYESEDDEDEDLDEDDMSEGEEGSDGEEGGSSDEEVDPEGEGYFSGATGDARSIKSFESMMSSRQKANKKASGGGKSAKDVAGAARKSLSDRLAKVSSGISGGVARMGSGSNAKPSSPPSSSMLLGANTPTNRFDNPVASSRPASPAPLTLRLAPPKKRFLECTSADELRLKDVAELLTEYRRIVDGVRSVGGFVEDEGDI</sequence>
<dbReference type="Gene3D" id="1.20.1050.80">
    <property type="entry name" value="VPS9 domain"/>
    <property type="match status" value="1"/>
</dbReference>
<feature type="region of interest" description="Disordered" evidence="1">
    <location>
        <begin position="577"/>
        <end position="648"/>
    </location>
</feature>
<gene>
    <name evidence="3" type="ORF">V5O48_008741</name>
</gene>
<feature type="region of interest" description="Disordered" evidence="1">
    <location>
        <begin position="1"/>
        <end position="46"/>
    </location>
</feature>
<feature type="compositionally biased region" description="Polar residues" evidence="1">
    <location>
        <begin position="348"/>
        <end position="357"/>
    </location>
</feature>
<evidence type="ECO:0000313" key="4">
    <source>
        <dbReference type="Proteomes" id="UP001465976"/>
    </source>
</evidence>
<keyword evidence="4" id="KW-1185">Reference proteome</keyword>
<feature type="compositionally biased region" description="Basic residues" evidence="1">
    <location>
        <begin position="578"/>
        <end position="589"/>
    </location>
</feature>
<evidence type="ECO:0000256" key="1">
    <source>
        <dbReference type="SAM" id="MobiDB-lite"/>
    </source>
</evidence>
<feature type="compositionally biased region" description="Polar residues" evidence="1">
    <location>
        <begin position="17"/>
        <end position="46"/>
    </location>
</feature>
<feature type="domain" description="VPS9" evidence="2">
    <location>
        <begin position="692"/>
        <end position="923"/>
    </location>
</feature>
<feature type="region of interest" description="Disordered" evidence="1">
    <location>
        <begin position="523"/>
        <end position="544"/>
    </location>
</feature>
<comment type="caution">
    <text evidence="3">The sequence shown here is derived from an EMBL/GenBank/DDBJ whole genome shotgun (WGS) entry which is preliminary data.</text>
</comment>
<feature type="compositionally biased region" description="Low complexity" evidence="1">
    <location>
        <begin position="1242"/>
        <end position="1251"/>
    </location>
</feature>